<dbReference type="InterPro" id="IPR006467">
    <property type="entry name" value="MiaB-like_bact"/>
</dbReference>
<dbReference type="InterPro" id="IPR007197">
    <property type="entry name" value="rSAM"/>
</dbReference>
<keyword evidence="2" id="KW-0004">4Fe-4S</keyword>
<dbReference type="RefSeq" id="WP_149486014.1">
    <property type="nucleotide sequence ID" value="NZ_CP036150.1"/>
</dbReference>
<dbReference type="InterPro" id="IPR058240">
    <property type="entry name" value="rSAM_sf"/>
</dbReference>
<evidence type="ECO:0000313" key="11">
    <source>
        <dbReference type="Proteomes" id="UP000324209"/>
    </source>
</evidence>
<dbReference type="GO" id="GO:0046872">
    <property type="term" value="F:metal ion binding"/>
    <property type="evidence" value="ECO:0007669"/>
    <property type="project" value="UniProtKB-KW"/>
</dbReference>
<accession>A0A5C1QN01</accession>
<dbReference type="SFLD" id="SFLDG01082">
    <property type="entry name" value="B12-binding_domain_containing"/>
    <property type="match status" value="1"/>
</dbReference>
<reference evidence="10 11" key="1">
    <citation type="submission" date="2019-02" db="EMBL/GenBank/DDBJ databases">
        <title>Complete Genome Sequence and Methylome Analysis of free living Spirochaetas.</title>
        <authorList>
            <person name="Fomenkov A."/>
            <person name="Dubinina G."/>
            <person name="Leshcheva N."/>
            <person name="Mikheeva N."/>
            <person name="Grabovich M."/>
            <person name="Vincze T."/>
            <person name="Roberts R.J."/>
        </authorList>
    </citation>
    <scope>NUCLEOTIDE SEQUENCE [LARGE SCALE GENOMIC DNA]</scope>
    <source>
        <strain evidence="10 11">K2</strain>
    </source>
</reference>
<dbReference type="NCBIfam" id="TIGR01579">
    <property type="entry name" value="MiaB-like-C"/>
    <property type="match status" value="1"/>
</dbReference>
<feature type="domain" description="MTTase N-terminal" evidence="8">
    <location>
        <begin position="1"/>
        <end position="113"/>
    </location>
</feature>
<dbReference type="AlphaFoldDB" id="A0A5C1QN01"/>
<evidence type="ECO:0000256" key="1">
    <source>
        <dbReference type="ARBA" id="ARBA00001966"/>
    </source>
</evidence>
<dbReference type="InterPro" id="IPR038135">
    <property type="entry name" value="Methylthiotransferase_N_sf"/>
</dbReference>
<dbReference type="NCBIfam" id="TIGR00089">
    <property type="entry name" value="MiaB/RimO family radical SAM methylthiotransferase"/>
    <property type="match status" value="1"/>
</dbReference>
<dbReference type="InterPro" id="IPR005839">
    <property type="entry name" value="Methylthiotransferase"/>
</dbReference>
<keyword evidence="4" id="KW-0949">S-adenosyl-L-methionine</keyword>
<dbReference type="Proteomes" id="UP000324209">
    <property type="component" value="Chromosome"/>
</dbReference>
<dbReference type="InterPro" id="IPR020612">
    <property type="entry name" value="Methylthiotransferase_CS"/>
</dbReference>
<evidence type="ECO:0000256" key="4">
    <source>
        <dbReference type="ARBA" id="ARBA00022691"/>
    </source>
</evidence>
<dbReference type="SUPFAM" id="SSF102114">
    <property type="entry name" value="Radical SAM enzymes"/>
    <property type="match status" value="1"/>
</dbReference>
<evidence type="ECO:0000256" key="6">
    <source>
        <dbReference type="ARBA" id="ARBA00023004"/>
    </source>
</evidence>
<feature type="domain" description="Radical SAM core" evidence="9">
    <location>
        <begin position="150"/>
        <end position="376"/>
    </location>
</feature>
<evidence type="ECO:0000313" key="10">
    <source>
        <dbReference type="EMBL" id="QEN07934.1"/>
    </source>
</evidence>
<evidence type="ECO:0000256" key="2">
    <source>
        <dbReference type="ARBA" id="ARBA00022485"/>
    </source>
</evidence>
<dbReference type="InterPro" id="IPR023404">
    <property type="entry name" value="rSAM_horseshoe"/>
</dbReference>
<dbReference type="KEGG" id="ock:EXM22_08035"/>
<gene>
    <name evidence="10" type="primary">mtaB</name>
    <name evidence="10" type="ORF">EXM22_08035</name>
</gene>
<keyword evidence="6" id="KW-0408">Iron</keyword>
<dbReference type="InterPro" id="IPR013848">
    <property type="entry name" value="Methylthiotransferase_N"/>
</dbReference>
<dbReference type="PANTHER" id="PTHR11918:SF45">
    <property type="entry name" value="THREONYLCARBAMOYLADENOSINE TRNA METHYLTHIOTRANSFERASE"/>
    <property type="match status" value="1"/>
</dbReference>
<evidence type="ECO:0000256" key="3">
    <source>
        <dbReference type="ARBA" id="ARBA00022679"/>
    </source>
</evidence>
<evidence type="ECO:0000256" key="5">
    <source>
        <dbReference type="ARBA" id="ARBA00022723"/>
    </source>
</evidence>
<dbReference type="SFLD" id="SFLDS00029">
    <property type="entry name" value="Radical_SAM"/>
    <property type="match status" value="1"/>
</dbReference>
<dbReference type="OrthoDB" id="9805215at2"/>
<dbReference type="EMBL" id="CP036150">
    <property type="protein sequence ID" value="QEN07934.1"/>
    <property type="molecule type" value="Genomic_DNA"/>
</dbReference>
<dbReference type="PROSITE" id="PS01278">
    <property type="entry name" value="MTTASE_RADICAL"/>
    <property type="match status" value="1"/>
</dbReference>
<dbReference type="InterPro" id="IPR006638">
    <property type="entry name" value="Elp3/MiaA/NifB-like_rSAM"/>
</dbReference>
<dbReference type="GO" id="GO:0035598">
    <property type="term" value="F:tRNA (N(6)-L-threonylcarbamoyladenosine(37)-C(2))-methylthiotransferase activity"/>
    <property type="evidence" value="ECO:0007669"/>
    <property type="project" value="TreeGrafter"/>
</dbReference>
<dbReference type="Pfam" id="PF04055">
    <property type="entry name" value="Radical_SAM"/>
    <property type="match status" value="1"/>
</dbReference>
<dbReference type="CDD" id="cd01335">
    <property type="entry name" value="Radical_SAM"/>
    <property type="match status" value="1"/>
</dbReference>
<dbReference type="PROSITE" id="PS51449">
    <property type="entry name" value="MTTASE_N"/>
    <property type="match status" value="1"/>
</dbReference>
<name>A0A5C1QN01_9SPIO</name>
<keyword evidence="7" id="KW-0411">Iron-sulfur</keyword>
<dbReference type="PROSITE" id="PS51918">
    <property type="entry name" value="RADICAL_SAM"/>
    <property type="match status" value="1"/>
</dbReference>
<proteinExistence type="predicted"/>
<comment type="cofactor">
    <cofactor evidence="1">
        <name>[4Fe-4S] cluster</name>
        <dbReference type="ChEBI" id="CHEBI:49883"/>
    </cofactor>
</comment>
<keyword evidence="5" id="KW-0479">Metal-binding</keyword>
<protein>
    <submittedName>
        <fullName evidence="10">tRNA (N(6)-L-threonylcarbamoyladenosine(37)-C(2))-methylthiotransferase MtaB</fullName>
    </submittedName>
</protein>
<evidence type="ECO:0000256" key="7">
    <source>
        <dbReference type="ARBA" id="ARBA00023014"/>
    </source>
</evidence>
<dbReference type="Gene3D" id="3.40.50.12160">
    <property type="entry name" value="Methylthiotransferase, N-terminal domain"/>
    <property type="match status" value="1"/>
</dbReference>
<dbReference type="Gene3D" id="3.80.30.20">
    <property type="entry name" value="tm_1862 like domain"/>
    <property type="match status" value="1"/>
</dbReference>
<organism evidence="10 11">
    <name type="scientific">Oceanispirochaeta crateris</name>
    <dbReference type="NCBI Taxonomy" id="2518645"/>
    <lineage>
        <taxon>Bacteria</taxon>
        <taxon>Pseudomonadati</taxon>
        <taxon>Spirochaetota</taxon>
        <taxon>Spirochaetia</taxon>
        <taxon>Spirochaetales</taxon>
        <taxon>Spirochaetaceae</taxon>
        <taxon>Oceanispirochaeta</taxon>
    </lineage>
</organism>
<dbReference type="SFLD" id="SFLDG01061">
    <property type="entry name" value="methylthiotransferase"/>
    <property type="match status" value="1"/>
</dbReference>
<dbReference type="SMART" id="SM00729">
    <property type="entry name" value="Elp3"/>
    <property type="match status" value="1"/>
</dbReference>
<evidence type="ECO:0000259" key="8">
    <source>
        <dbReference type="PROSITE" id="PS51449"/>
    </source>
</evidence>
<sequence>MKAAFFTLGCKLNQCETEALADSFEKQGFHITEFSDASDVYVVNTCTVTSKSEQKARRVIRKVSRDFPDSLVLVTGCYAQLEPELIGELGDNVLSVPLDQKDLIMDMAAYLASGQADGLDLYKHAGFWLETQAPGIEGSQSRFRFSAADFNFHARAFLKIQDGCDHRCAYCRVCLARGKSVSLDSSVLLERLKELEAKGYREVVLTGVNIDSYSDGEMDLSDLLETILDQTEGFRIRLSSLEPETLLSRDLSILSHPRICPHFHVSAQSCSNSVLERMNRPYRSESVKNAVERLRELKDHPFIAADIICGFPGETDEEHRETVAALEQLNFSRIHVFPFSPRPGTAAWSMKPAIPERITGERTGDIRKISKSSYGQYLNDQNGKQLKVLLEEQSSSGGQQYWEGTSENYLRVRIPYDMDLQRGSILLCRVRRLEQQILYATVE</sequence>
<evidence type="ECO:0000259" key="9">
    <source>
        <dbReference type="PROSITE" id="PS51918"/>
    </source>
</evidence>
<dbReference type="Pfam" id="PF00919">
    <property type="entry name" value="UPF0004"/>
    <property type="match status" value="1"/>
</dbReference>
<dbReference type="PANTHER" id="PTHR11918">
    <property type="entry name" value="RADICAL SAM PROTEINS"/>
    <property type="match status" value="1"/>
</dbReference>
<keyword evidence="3 10" id="KW-0808">Transferase</keyword>
<dbReference type="GO" id="GO:0051539">
    <property type="term" value="F:4 iron, 4 sulfur cluster binding"/>
    <property type="evidence" value="ECO:0007669"/>
    <property type="project" value="UniProtKB-KW"/>
</dbReference>
<keyword evidence="11" id="KW-1185">Reference proteome</keyword>